<comment type="caution">
    <text evidence="1">The sequence shown here is derived from an EMBL/GenBank/DDBJ whole genome shotgun (WGS) entry which is preliminary data.</text>
</comment>
<keyword evidence="2" id="KW-1185">Reference proteome</keyword>
<dbReference type="Proteomes" id="UP001375743">
    <property type="component" value="Unassembled WGS sequence"/>
</dbReference>
<dbReference type="SMART" id="SM01101">
    <property type="entry name" value="CRISPR_assoc"/>
    <property type="match status" value="1"/>
</dbReference>
<evidence type="ECO:0000313" key="2">
    <source>
        <dbReference type="Proteomes" id="UP001375743"/>
    </source>
</evidence>
<proteinExistence type="predicted"/>
<gene>
    <name evidence="1" type="primary">cas6e</name>
    <name evidence="1" type="ORF">U1T56_04615</name>
</gene>
<dbReference type="Gene3D" id="3.30.70.1210">
    <property type="entry name" value="Crispr-associated protein, domain 2"/>
    <property type="match status" value="1"/>
</dbReference>
<organism evidence="1 2">
    <name type="scientific">Benzoatithermus flavus</name>
    <dbReference type="NCBI Taxonomy" id="3108223"/>
    <lineage>
        <taxon>Bacteria</taxon>
        <taxon>Pseudomonadati</taxon>
        <taxon>Pseudomonadota</taxon>
        <taxon>Alphaproteobacteria</taxon>
        <taxon>Geminicoccales</taxon>
        <taxon>Geminicoccaceae</taxon>
        <taxon>Benzoatithermus</taxon>
    </lineage>
</organism>
<dbReference type="InterPro" id="IPR010179">
    <property type="entry name" value="CRISPR-assoc_prot_Cse3"/>
</dbReference>
<name>A0ABU8XN19_9PROT</name>
<dbReference type="EMBL" id="JBBLZC010000003">
    <property type="protein sequence ID" value="MEK0082421.1"/>
    <property type="molecule type" value="Genomic_DNA"/>
</dbReference>
<dbReference type="RefSeq" id="WP_418158271.1">
    <property type="nucleotide sequence ID" value="NZ_JBBLZC010000003.1"/>
</dbReference>
<accession>A0ABU8XN19</accession>
<protein>
    <submittedName>
        <fullName evidence="1">Type I-E CRISPR-associated protein Cas6/Cse3/CasE</fullName>
    </submittedName>
</protein>
<dbReference type="NCBIfam" id="TIGR01907">
    <property type="entry name" value="casE_Cse3"/>
    <property type="match status" value="1"/>
</dbReference>
<sequence length="245" mass="27068">MTAPLLMLKLAPDRPLVAAWGAERGLVGRDGDLGYTLHALLTAAFGELAPKPFRLQERRSGGEATLYAYGSRPEAQLLEQARSFAEPDVFTALGLDRLRAKPMPERFTAGRRLGFEVRVRPVRRRDRAENAGGVRERDVFLIACDRAGEGAVVRRDAVYGAWLGERLAEAGARLTMPVRLDAFRRTRVARKDATRRLRWIEGPDAVLSGELEVTDPDRFAALLARGVGRHRAFGFGMLLLRPPGG</sequence>
<reference evidence="1 2" key="1">
    <citation type="submission" date="2024-01" db="EMBL/GenBank/DDBJ databases">
        <title>Multi-omics insights into the function and evolution of sodium benzoate biodegradation pathways in Benzoatithermus flavus gen. nov., sp. nov. from hot spring.</title>
        <authorList>
            <person name="Hu C.-J."/>
            <person name="Li W.-J."/>
        </authorList>
    </citation>
    <scope>NUCLEOTIDE SEQUENCE [LARGE SCALE GENOMIC DNA]</scope>
    <source>
        <strain evidence="1 2">SYSU G07066</strain>
    </source>
</reference>
<evidence type="ECO:0000313" key="1">
    <source>
        <dbReference type="EMBL" id="MEK0082421.1"/>
    </source>
</evidence>
<dbReference type="Pfam" id="PF08798">
    <property type="entry name" value="CRISPR_assoc"/>
    <property type="match status" value="1"/>
</dbReference>
<dbReference type="SUPFAM" id="SSF117987">
    <property type="entry name" value="CRISPR-associated protein"/>
    <property type="match status" value="1"/>
</dbReference>